<dbReference type="Gene3D" id="3.40.50.1820">
    <property type="entry name" value="alpha/beta hydrolase"/>
    <property type="match status" value="1"/>
</dbReference>
<evidence type="ECO:0000259" key="3">
    <source>
        <dbReference type="Pfam" id="PF00326"/>
    </source>
</evidence>
<dbReference type="PANTHER" id="PTHR42776:SF27">
    <property type="entry name" value="DIPEPTIDYL PEPTIDASE FAMILY MEMBER 6"/>
    <property type="match status" value="1"/>
</dbReference>
<proteinExistence type="predicted"/>
<dbReference type="InterPro" id="IPR029058">
    <property type="entry name" value="AB_hydrolase_fold"/>
</dbReference>
<dbReference type="GO" id="GO:0006508">
    <property type="term" value="P:proteolysis"/>
    <property type="evidence" value="ECO:0007669"/>
    <property type="project" value="InterPro"/>
</dbReference>
<feature type="signal peptide" evidence="2">
    <location>
        <begin position="1"/>
        <end position="19"/>
    </location>
</feature>
<dbReference type="SUPFAM" id="SSF53474">
    <property type="entry name" value="alpha/beta-Hydrolases"/>
    <property type="match status" value="1"/>
</dbReference>
<organism evidence="4 5">
    <name type="scientific">Marinoscillum furvescens DSM 4134</name>
    <dbReference type="NCBI Taxonomy" id="1122208"/>
    <lineage>
        <taxon>Bacteria</taxon>
        <taxon>Pseudomonadati</taxon>
        <taxon>Bacteroidota</taxon>
        <taxon>Cytophagia</taxon>
        <taxon>Cytophagales</taxon>
        <taxon>Reichenbachiellaceae</taxon>
        <taxon>Marinoscillum</taxon>
    </lineage>
</organism>
<evidence type="ECO:0000256" key="1">
    <source>
        <dbReference type="ARBA" id="ARBA00022801"/>
    </source>
</evidence>
<evidence type="ECO:0000313" key="5">
    <source>
        <dbReference type="Proteomes" id="UP000256779"/>
    </source>
</evidence>
<evidence type="ECO:0000256" key="2">
    <source>
        <dbReference type="SAM" id="SignalP"/>
    </source>
</evidence>
<feature type="domain" description="Peptidase S9 prolyl oligopeptidase catalytic" evidence="3">
    <location>
        <begin position="112"/>
        <end position="307"/>
    </location>
</feature>
<reference evidence="4 5" key="1">
    <citation type="submission" date="2018-07" db="EMBL/GenBank/DDBJ databases">
        <title>Genomic Encyclopedia of Type Strains, Phase IV (KMG-IV): sequencing the most valuable type-strain genomes for metagenomic binning, comparative biology and taxonomic classification.</title>
        <authorList>
            <person name="Goeker M."/>
        </authorList>
    </citation>
    <scope>NUCLEOTIDE SEQUENCE [LARGE SCALE GENOMIC DNA]</scope>
    <source>
        <strain evidence="4 5">DSM 4134</strain>
    </source>
</reference>
<gene>
    <name evidence="4" type="ORF">C7460_1184</name>
</gene>
<name>A0A3D9L161_MARFU</name>
<keyword evidence="1" id="KW-0378">Hydrolase</keyword>
<keyword evidence="2" id="KW-0732">Signal</keyword>
<dbReference type="EMBL" id="QREG01000018">
    <property type="protein sequence ID" value="RED95227.1"/>
    <property type="molecule type" value="Genomic_DNA"/>
</dbReference>
<dbReference type="InterPro" id="IPR001375">
    <property type="entry name" value="Peptidase_S9_cat"/>
</dbReference>
<dbReference type="AlphaFoldDB" id="A0A3D9L161"/>
<dbReference type="Pfam" id="PF00326">
    <property type="entry name" value="Peptidase_S9"/>
    <property type="match status" value="1"/>
</dbReference>
<protein>
    <submittedName>
        <fullName evidence="4">Prolyl oligopeptidase family protein</fullName>
    </submittedName>
</protein>
<dbReference type="OrthoDB" id="9812921at2"/>
<keyword evidence="5" id="KW-1185">Reference proteome</keyword>
<dbReference type="RefSeq" id="WP_115869317.1">
    <property type="nucleotide sequence ID" value="NZ_QREG01000018.1"/>
</dbReference>
<dbReference type="PANTHER" id="PTHR42776">
    <property type="entry name" value="SERINE PEPTIDASE S9 FAMILY MEMBER"/>
    <property type="match status" value="1"/>
</dbReference>
<evidence type="ECO:0000313" key="4">
    <source>
        <dbReference type="EMBL" id="RED95227.1"/>
    </source>
</evidence>
<sequence length="319" mass="35621">MKTAYLTFLLLLACFSSWSQQLLDKKPLDQWSNYPIYPRLIQEDGSWKPQFAYLDSISIFSISYLSDGLNVKGMLISPKAEGTYPCLIYNRGGNREFGALKVAHAAFDLGRLASKGYVVIASQYRGVAGGEGQEEFGGAELNDILALEHILAATPAADTSRIGMYGWSRGGMMTYLALTQSNNIKAAAVGGAIADLQDMIEDRPEMETGVLAELIPDYSTNKEEALAQRSASHWPEQFPKDVPVLILHGTADWRVKPEQSLQLAMKLNQHQVPYRLIMYEGADHGINEFRSEVFDEVHNWFDRYLKNQAPLPNMKPHGK</sequence>
<comment type="caution">
    <text evidence="4">The sequence shown here is derived from an EMBL/GenBank/DDBJ whole genome shotgun (WGS) entry which is preliminary data.</text>
</comment>
<dbReference type="GO" id="GO:0004252">
    <property type="term" value="F:serine-type endopeptidase activity"/>
    <property type="evidence" value="ECO:0007669"/>
    <property type="project" value="TreeGrafter"/>
</dbReference>
<accession>A0A3D9L161</accession>
<dbReference type="Proteomes" id="UP000256779">
    <property type="component" value="Unassembled WGS sequence"/>
</dbReference>
<feature type="chain" id="PRO_5017663096" evidence="2">
    <location>
        <begin position="20"/>
        <end position="319"/>
    </location>
</feature>